<gene>
    <name evidence="2" type="ORF">dnm_049320</name>
</gene>
<keyword evidence="3" id="KW-1185">Reference proteome</keyword>
<organism evidence="2 3">
    <name type="scientific">Desulfonema magnum</name>
    <dbReference type="NCBI Taxonomy" id="45655"/>
    <lineage>
        <taxon>Bacteria</taxon>
        <taxon>Pseudomonadati</taxon>
        <taxon>Thermodesulfobacteriota</taxon>
        <taxon>Desulfobacteria</taxon>
        <taxon>Desulfobacterales</taxon>
        <taxon>Desulfococcaceae</taxon>
        <taxon>Desulfonema</taxon>
    </lineage>
</organism>
<sequence length="160" mass="19387">MTNVKSHKLLSRHWNLYYMELGKFQKALREGGVSWNSLEQWCKFLSETHEPSEPLEEKFRNNKGIRKVHEMLQEFTEDERLREQYRLHEAWLRDQRTMERERVEIKEKLAAETRLRKKAEAELKEREKRSVMGLREAGYADERIADMLDIPEDRVKAVRK</sequence>
<dbReference type="AlphaFoldDB" id="A0A975BPV8"/>
<evidence type="ECO:0000313" key="3">
    <source>
        <dbReference type="Proteomes" id="UP000663722"/>
    </source>
</evidence>
<proteinExistence type="predicted"/>
<dbReference type="EMBL" id="CP061800">
    <property type="protein sequence ID" value="QTA88885.1"/>
    <property type="molecule type" value="Genomic_DNA"/>
</dbReference>
<dbReference type="Pfam" id="PF12784">
    <property type="entry name" value="PDDEXK_2"/>
    <property type="match status" value="1"/>
</dbReference>
<accession>A0A975BPV8</accession>
<dbReference type="Proteomes" id="UP000663722">
    <property type="component" value="Chromosome"/>
</dbReference>
<evidence type="ECO:0000313" key="2">
    <source>
        <dbReference type="EMBL" id="QTA88885.1"/>
    </source>
</evidence>
<name>A0A975BPV8_9BACT</name>
<protein>
    <submittedName>
        <fullName evidence="2">Transposase domain-containing protein</fullName>
    </submittedName>
</protein>
<feature type="coiled-coil region" evidence="1">
    <location>
        <begin position="102"/>
        <end position="129"/>
    </location>
</feature>
<reference evidence="2" key="1">
    <citation type="journal article" date="2021" name="Microb. Physiol.">
        <title>Proteogenomic Insights into the Physiology of Marine, Sulfate-Reducing, Filamentous Desulfonema limicola and Desulfonema magnum.</title>
        <authorList>
            <person name="Schnaars V."/>
            <person name="Wohlbrand L."/>
            <person name="Scheve S."/>
            <person name="Hinrichs C."/>
            <person name="Reinhardt R."/>
            <person name="Rabus R."/>
        </authorList>
    </citation>
    <scope>NUCLEOTIDE SEQUENCE</scope>
    <source>
        <strain evidence="2">4be13</strain>
    </source>
</reference>
<dbReference type="KEGG" id="dmm:dnm_049320"/>
<evidence type="ECO:0000256" key="1">
    <source>
        <dbReference type="SAM" id="Coils"/>
    </source>
</evidence>
<keyword evidence="1" id="KW-0175">Coiled coil</keyword>